<reference evidence="2" key="1">
    <citation type="submission" date="2021-01" db="EMBL/GenBank/DDBJ databases">
        <authorList>
            <consortium name="Genoscope - CEA"/>
            <person name="William W."/>
        </authorList>
    </citation>
    <scope>NUCLEOTIDE SEQUENCE</scope>
</reference>
<name>A0A8S1MRD9_9CILI</name>
<dbReference type="Proteomes" id="UP000692954">
    <property type="component" value="Unassembled WGS sequence"/>
</dbReference>
<comment type="caution">
    <text evidence="2">The sequence shown here is derived from an EMBL/GenBank/DDBJ whole genome shotgun (WGS) entry which is preliminary data.</text>
</comment>
<organism evidence="2 3">
    <name type="scientific">Paramecium sonneborni</name>
    <dbReference type="NCBI Taxonomy" id="65129"/>
    <lineage>
        <taxon>Eukaryota</taxon>
        <taxon>Sar</taxon>
        <taxon>Alveolata</taxon>
        <taxon>Ciliophora</taxon>
        <taxon>Intramacronucleata</taxon>
        <taxon>Oligohymenophorea</taxon>
        <taxon>Peniculida</taxon>
        <taxon>Parameciidae</taxon>
        <taxon>Paramecium</taxon>
    </lineage>
</organism>
<evidence type="ECO:0000313" key="2">
    <source>
        <dbReference type="EMBL" id="CAD8082249.1"/>
    </source>
</evidence>
<keyword evidence="1" id="KW-0175">Coiled coil</keyword>
<gene>
    <name evidence="2" type="ORF">PSON_ATCC_30995.1.T0430096</name>
</gene>
<dbReference type="AlphaFoldDB" id="A0A8S1MRD9"/>
<evidence type="ECO:0000313" key="3">
    <source>
        <dbReference type="Proteomes" id="UP000692954"/>
    </source>
</evidence>
<sequence length="430" mass="52596">MRQSKICQQQDCKKIFYFLDDKGPNIRCKNCHSQIFQQSINEIQQKKSQLLMRKNQLQQEFQKYFQKNKQKWDEGVQQSLNTIKEAQIKEKQYKLAHNVNTRKSYLAFHQEELDNQKQFIEQLQNLSKSIQEKYQNLKQSVKQKQKEIQMKAKQVKYRQYIIFAQLPFLFDNHMFYKQYRINYEIQETFYDTIQDLSSYEDTRLLSTSFYNLDYEQQRLSTPKINVRKGEICLTFKKSTAFWKEYFHDNLQYYENFITSIIKVYKLIYYLANLFNIVLPYVIQIDNNGFPQFLEYEIFSQKKISNLVDLKESSLSQMQINIYYLKYYFNIDIQDKLYSYFDIIDLLQSFYYKLEFHEFNDLEQLINYYIPSENNQIIKEQNKNQQKRKGIPIKLVQTQYPKFLLKDQIQEQQIITKMESVYEFSDVEFIQ</sequence>
<feature type="coiled-coil region" evidence="1">
    <location>
        <begin position="106"/>
        <end position="154"/>
    </location>
</feature>
<dbReference type="OrthoDB" id="296652at2759"/>
<evidence type="ECO:0000256" key="1">
    <source>
        <dbReference type="SAM" id="Coils"/>
    </source>
</evidence>
<accession>A0A8S1MRD9</accession>
<proteinExistence type="predicted"/>
<keyword evidence="3" id="KW-1185">Reference proteome</keyword>
<dbReference type="EMBL" id="CAJJDN010000043">
    <property type="protein sequence ID" value="CAD8082249.1"/>
    <property type="molecule type" value="Genomic_DNA"/>
</dbReference>
<protein>
    <submittedName>
        <fullName evidence="2">Uncharacterized protein</fullName>
    </submittedName>
</protein>